<feature type="non-terminal residue" evidence="2">
    <location>
        <position position="107"/>
    </location>
</feature>
<dbReference type="PANTHER" id="PTHR11566:SF50">
    <property type="entry name" value="DYNAMIN-1-LIKE PROTEIN ISOFORM X1"/>
    <property type="match status" value="1"/>
</dbReference>
<dbReference type="PANTHER" id="PTHR11566">
    <property type="entry name" value="DYNAMIN"/>
    <property type="match status" value="1"/>
</dbReference>
<dbReference type="Gene3D" id="3.40.50.300">
    <property type="entry name" value="P-loop containing nucleotide triphosphate hydrolases"/>
    <property type="match status" value="1"/>
</dbReference>
<dbReference type="Proteomes" id="UP001529510">
    <property type="component" value="Unassembled WGS sequence"/>
</dbReference>
<sequence>PEDIETQVQEMILSYISNPNSLILCVSPANSDLATSDALKLAREVDPDGERHAENSRYHYYTLNGTVGRETLLVVSKLDLMDAGTDALEVLLGRVIPIRLGIIGVVN</sequence>
<reference evidence="2 3" key="1">
    <citation type="submission" date="2024-05" db="EMBL/GenBank/DDBJ databases">
        <title>Genome sequencing and assembly of Indian major carp, Cirrhinus mrigala (Hamilton, 1822).</title>
        <authorList>
            <person name="Mohindra V."/>
            <person name="Chowdhury L.M."/>
            <person name="Lal K."/>
            <person name="Jena J.K."/>
        </authorList>
    </citation>
    <scope>NUCLEOTIDE SEQUENCE [LARGE SCALE GENOMIC DNA]</scope>
    <source>
        <strain evidence="2">CM1030</strain>
        <tissue evidence="2">Blood</tissue>
    </source>
</reference>
<dbReference type="InterPro" id="IPR022812">
    <property type="entry name" value="Dynamin"/>
</dbReference>
<gene>
    <name evidence="2" type="ORF">M9458_018020</name>
</gene>
<evidence type="ECO:0000313" key="2">
    <source>
        <dbReference type="EMBL" id="KAL0186350.1"/>
    </source>
</evidence>
<accession>A0ABD0QJX6</accession>
<comment type="caution">
    <text evidence="2">The sequence shown here is derived from an EMBL/GenBank/DDBJ whole genome shotgun (WGS) entry which is preliminary data.</text>
</comment>
<dbReference type="SUPFAM" id="SSF52540">
    <property type="entry name" value="P-loop containing nucleoside triphosphate hydrolases"/>
    <property type="match status" value="1"/>
</dbReference>
<dbReference type="InterPro" id="IPR045063">
    <property type="entry name" value="Dynamin_N"/>
</dbReference>
<organism evidence="2 3">
    <name type="scientific">Cirrhinus mrigala</name>
    <name type="common">Mrigala</name>
    <dbReference type="NCBI Taxonomy" id="683832"/>
    <lineage>
        <taxon>Eukaryota</taxon>
        <taxon>Metazoa</taxon>
        <taxon>Chordata</taxon>
        <taxon>Craniata</taxon>
        <taxon>Vertebrata</taxon>
        <taxon>Euteleostomi</taxon>
        <taxon>Actinopterygii</taxon>
        <taxon>Neopterygii</taxon>
        <taxon>Teleostei</taxon>
        <taxon>Ostariophysi</taxon>
        <taxon>Cypriniformes</taxon>
        <taxon>Cyprinidae</taxon>
        <taxon>Labeoninae</taxon>
        <taxon>Labeonini</taxon>
        <taxon>Cirrhinus</taxon>
    </lineage>
</organism>
<evidence type="ECO:0000259" key="1">
    <source>
        <dbReference type="Pfam" id="PF00350"/>
    </source>
</evidence>
<dbReference type="InterPro" id="IPR027417">
    <property type="entry name" value="P-loop_NTPase"/>
</dbReference>
<evidence type="ECO:0000313" key="3">
    <source>
        <dbReference type="Proteomes" id="UP001529510"/>
    </source>
</evidence>
<dbReference type="AlphaFoldDB" id="A0ABD0QJX6"/>
<name>A0ABD0QJX6_CIRMR</name>
<proteinExistence type="predicted"/>
<feature type="non-terminal residue" evidence="2">
    <location>
        <position position="1"/>
    </location>
</feature>
<dbReference type="EMBL" id="JAMKFB020000008">
    <property type="protein sequence ID" value="KAL0186350.1"/>
    <property type="molecule type" value="Genomic_DNA"/>
</dbReference>
<feature type="domain" description="Dynamin N-terminal" evidence="1">
    <location>
        <begin position="5"/>
        <end position="51"/>
    </location>
</feature>
<keyword evidence="3" id="KW-1185">Reference proteome</keyword>
<protein>
    <recommendedName>
        <fullName evidence="1">Dynamin N-terminal domain-containing protein</fullName>
    </recommendedName>
</protein>
<dbReference type="Pfam" id="PF00350">
    <property type="entry name" value="Dynamin_N"/>
    <property type="match status" value="1"/>
</dbReference>